<evidence type="ECO:0000313" key="3">
    <source>
        <dbReference type="Proteomes" id="UP000321393"/>
    </source>
</evidence>
<protein>
    <submittedName>
        <fullName evidence="1">Senescence-specific cysteine protease sag39</fullName>
    </submittedName>
</protein>
<gene>
    <name evidence="2" type="ORF">E5676_scaffold862G00080</name>
    <name evidence="1" type="ORF">E6C27_scaffold285G00540</name>
</gene>
<organism evidence="1 3">
    <name type="scientific">Cucumis melo var. makuwa</name>
    <name type="common">Oriental melon</name>
    <dbReference type="NCBI Taxonomy" id="1194695"/>
    <lineage>
        <taxon>Eukaryota</taxon>
        <taxon>Viridiplantae</taxon>
        <taxon>Streptophyta</taxon>
        <taxon>Embryophyta</taxon>
        <taxon>Tracheophyta</taxon>
        <taxon>Spermatophyta</taxon>
        <taxon>Magnoliopsida</taxon>
        <taxon>eudicotyledons</taxon>
        <taxon>Gunneridae</taxon>
        <taxon>Pentapetalae</taxon>
        <taxon>rosids</taxon>
        <taxon>fabids</taxon>
        <taxon>Cucurbitales</taxon>
        <taxon>Cucurbitaceae</taxon>
        <taxon>Benincaseae</taxon>
        <taxon>Cucumis</taxon>
    </lineage>
</organism>
<sequence length="186" mass="20853">MLYLAEVPDSICFLESRLKEIAEKTDTIDAIASRVKGLPIQELLARVDTLEGNIGRIVNYEYRDSSSGFVTHMEERVNELDSSQKTLLEMINDMLEDFRATVDVVRNEIADVNVRLNLTVRAIANQAPAGGEISVSRVKIPEPKPFCGARDARALKNYIFDLEQYFRATNTITEEAKVTLVNDASI</sequence>
<evidence type="ECO:0000313" key="2">
    <source>
        <dbReference type="EMBL" id="TYK25718.1"/>
    </source>
</evidence>
<evidence type="ECO:0000313" key="4">
    <source>
        <dbReference type="Proteomes" id="UP000321947"/>
    </source>
</evidence>
<keyword evidence="1" id="KW-0378">Hydrolase</keyword>
<keyword evidence="1" id="KW-0645">Protease</keyword>
<proteinExistence type="predicted"/>
<dbReference type="GO" id="GO:0006508">
    <property type="term" value="P:proteolysis"/>
    <property type="evidence" value="ECO:0007669"/>
    <property type="project" value="UniProtKB-KW"/>
</dbReference>
<evidence type="ECO:0000313" key="1">
    <source>
        <dbReference type="EMBL" id="KAA0035434.1"/>
    </source>
</evidence>
<dbReference type="EMBL" id="SSTE01019907">
    <property type="protein sequence ID" value="KAA0035434.1"/>
    <property type="molecule type" value="Genomic_DNA"/>
</dbReference>
<dbReference type="EMBL" id="SSTD01003772">
    <property type="protein sequence ID" value="TYK25718.1"/>
    <property type="molecule type" value="Genomic_DNA"/>
</dbReference>
<accession>A0A5A7SVW0</accession>
<dbReference type="Proteomes" id="UP000321393">
    <property type="component" value="Unassembled WGS sequence"/>
</dbReference>
<comment type="caution">
    <text evidence="1">The sequence shown here is derived from an EMBL/GenBank/DDBJ whole genome shotgun (WGS) entry which is preliminary data.</text>
</comment>
<dbReference type="OrthoDB" id="6475849at2759"/>
<dbReference type="GO" id="GO:0008233">
    <property type="term" value="F:peptidase activity"/>
    <property type="evidence" value="ECO:0007669"/>
    <property type="project" value="UniProtKB-KW"/>
</dbReference>
<reference evidence="3 4" key="1">
    <citation type="submission" date="2019-08" db="EMBL/GenBank/DDBJ databases">
        <title>Draft genome sequences of two oriental melons (Cucumis melo L. var makuwa).</title>
        <authorList>
            <person name="Kwon S.-Y."/>
        </authorList>
    </citation>
    <scope>NUCLEOTIDE SEQUENCE [LARGE SCALE GENOMIC DNA]</scope>
    <source>
        <strain evidence="4">cv. Chang Bougi</strain>
        <strain evidence="3">cv. SW 3</strain>
        <tissue evidence="1">Leaf</tissue>
    </source>
</reference>
<dbReference type="AlphaFoldDB" id="A0A5A7SVW0"/>
<dbReference type="Proteomes" id="UP000321947">
    <property type="component" value="Unassembled WGS sequence"/>
</dbReference>
<name>A0A5A7SVW0_CUCMM</name>